<dbReference type="InterPro" id="IPR045076">
    <property type="entry name" value="MutS"/>
</dbReference>
<organism evidence="5 6">
    <name type="scientific">Pedobacter metabolipauper</name>
    <dbReference type="NCBI Taxonomy" id="425513"/>
    <lineage>
        <taxon>Bacteria</taxon>
        <taxon>Pseudomonadati</taxon>
        <taxon>Bacteroidota</taxon>
        <taxon>Sphingobacteriia</taxon>
        <taxon>Sphingobacteriales</taxon>
        <taxon>Sphingobacteriaceae</taxon>
        <taxon>Pedobacter</taxon>
    </lineage>
</organism>
<evidence type="ECO:0000313" key="6">
    <source>
        <dbReference type="Proteomes" id="UP000295620"/>
    </source>
</evidence>
<dbReference type="GO" id="GO:0005829">
    <property type="term" value="C:cytosol"/>
    <property type="evidence" value="ECO:0007669"/>
    <property type="project" value="TreeGrafter"/>
</dbReference>
<keyword evidence="6" id="KW-1185">Reference proteome</keyword>
<protein>
    <submittedName>
        <fullName evidence="5">MutS-like protein</fullName>
    </submittedName>
</protein>
<dbReference type="AlphaFoldDB" id="A0A4R6SWN3"/>
<dbReference type="InterPro" id="IPR000432">
    <property type="entry name" value="DNA_mismatch_repair_MutS_C"/>
</dbReference>
<proteinExistence type="predicted"/>
<comment type="caution">
    <text evidence="5">The sequence shown here is derived from an EMBL/GenBank/DDBJ whole genome shotgun (WGS) entry which is preliminary data.</text>
</comment>
<dbReference type="PANTHER" id="PTHR11361:SF99">
    <property type="entry name" value="DNA MISMATCH REPAIR PROTEIN"/>
    <property type="match status" value="1"/>
</dbReference>
<evidence type="ECO:0000259" key="4">
    <source>
        <dbReference type="SMART" id="SM00534"/>
    </source>
</evidence>
<dbReference type="SMART" id="SM00534">
    <property type="entry name" value="MUTSac"/>
    <property type="match status" value="1"/>
</dbReference>
<keyword evidence="1" id="KW-0547">Nucleotide-binding</keyword>
<dbReference type="GO" id="GO:0005524">
    <property type="term" value="F:ATP binding"/>
    <property type="evidence" value="ECO:0007669"/>
    <property type="project" value="UniProtKB-KW"/>
</dbReference>
<name>A0A4R6SWN3_9SPHI</name>
<dbReference type="SUPFAM" id="SSF48334">
    <property type="entry name" value="DNA repair protein MutS, domain III"/>
    <property type="match status" value="1"/>
</dbReference>
<dbReference type="OrthoDB" id="1097361at2"/>
<dbReference type="InterPro" id="IPR027417">
    <property type="entry name" value="P-loop_NTPase"/>
</dbReference>
<dbReference type="GO" id="GO:0006298">
    <property type="term" value="P:mismatch repair"/>
    <property type="evidence" value="ECO:0007669"/>
    <property type="project" value="InterPro"/>
</dbReference>
<keyword evidence="3" id="KW-0238">DNA-binding</keyword>
<dbReference type="EMBL" id="SNYC01000005">
    <property type="protein sequence ID" value="TDQ08811.1"/>
    <property type="molecule type" value="Genomic_DNA"/>
</dbReference>
<evidence type="ECO:0000256" key="1">
    <source>
        <dbReference type="ARBA" id="ARBA00022741"/>
    </source>
</evidence>
<dbReference type="RefSeq" id="WP_133577155.1">
    <property type="nucleotide sequence ID" value="NZ_SNYC01000005.1"/>
</dbReference>
<dbReference type="Gene3D" id="1.10.1420.10">
    <property type="match status" value="1"/>
</dbReference>
<dbReference type="Proteomes" id="UP000295620">
    <property type="component" value="Unassembled WGS sequence"/>
</dbReference>
<dbReference type="GO" id="GO:0140664">
    <property type="term" value="F:ATP-dependent DNA damage sensor activity"/>
    <property type="evidence" value="ECO:0007669"/>
    <property type="project" value="InterPro"/>
</dbReference>
<evidence type="ECO:0000313" key="5">
    <source>
        <dbReference type="EMBL" id="TDQ08811.1"/>
    </source>
</evidence>
<evidence type="ECO:0000256" key="2">
    <source>
        <dbReference type="ARBA" id="ARBA00022840"/>
    </source>
</evidence>
<dbReference type="Gene3D" id="3.40.50.300">
    <property type="entry name" value="P-loop containing nucleotide triphosphate hydrolases"/>
    <property type="match status" value="1"/>
</dbReference>
<sequence length="446" mass="50984">MQFKMDQQSYRDLNVFTESSDSAALFSLFKHTKTLGGREKMLEVMHNPSSSIDVITARKESIAYFCKHPLDLKLSREELDLTEHYLKNNKIFLRSNIIDATYDFLSNKLKATNDYYIITVGIKYIVKLLNYIAGFTEEHFSSGVPKYLISLSEKINTIIESGGLKKIRMLDHDRLKYYQISQLDHLFRRKEKDSIKAILELAYELDVFETVSFVARDKGFCFPEYLDSTAVKVSIEGLYHPAIKNAVRNDLRLEKEKNVVFLSGSNMAGKSSLLKSLGMCVYLAHLGFPVPAVRMETTIFNGLITTINLPDNLNQGLSHYYSEVKRVKEAASTLLGNDRMFIIFDELFRGTNVKDAYDASLLIISELSAINSSVFYISTHIVELAEALKNISNISFKYMETFFNDSKPVFTYQLRDGVSTERLGMYIVENEGIIDIIREAARRCKD</sequence>
<dbReference type="PANTHER" id="PTHR11361">
    <property type="entry name" value="DNA MISMATCH REPAIR PROTEIN MUTS FAMILY MEMBER"/>
    <property type="match status" value="1"/>
</dbReference>
<gene>
    <name evidence="5" type="ORF">ATK78_3330</name>
</gene>
<evidence type="ECO:0000256" key="3">
    <source>
        <dbReference type="ARBA" id="ARBA00023125"/>
    </source>
</evidence>
<accession>A0A4R6SWN3</accession>
<dbReference type="SUPFAM" id="SSF52540">
    <property type="entry name" value="P-loop containing nucleoside triphosphate hydrolases"/>
    <property type="match status" value="1"/>
</dbReference>
<keyword evidence="2" id="KW-0067">ATP-binding</keyword>
<dbReference type="Pfam" id="PF00488">
    <property type="entry name" value="MutS_V"/>
    <property type="match status" value="1"/>
</dbReference>
<reference evidence="5 6" key="1">
    <citation type="submission" date="2019-03" db="EMBL/GenBank/DDBJ databases">
        <title>Genomic Encyclopedia of Archaeal and Bacterial Type Strains, Phase II (KMG-II): from individual species to whole genera.</title>
        <authorList>
            <person name="Goeker M."/>
        </authorList>
    </citation>
    <scope>NUCLEOTIDE SEQUENCE [LARGE SCALE GENOMIC DNA]</scope>
    <source>
        <strain evidence="5 6">DSM 19035</strain>
    </source>
</reference>
<feature type="domain" description="DNA mismatch repair proteins mutS family" evidence="4">
    <location>
        <begin position="257"/>
        <end position="445"/>
    </location>
</feature>
<dbReference type="GO" id="GO:0030983">
    <property type="term" value="F:mismatched DNA binding"/>
    <property type="evidence" value="ECO:0007669"/>
    <property type="project" value="InterPro"/>
</dbReference>
<dbReference type="InterPro" id="IPR036187">
    <property type="entry name" value="DNA_mismatch_repair_MutS_sf"/>
</dbReference>